<accession>A0ABZ2HD70</accession>
<dbReference type="RefSeq" id="WP_338547860.1">
    <property type="nucleotide sequence ID" value="NZ_CP146069.1"/>
</dbReference>
<dbReference type="PANTHER" id="PTHR43471:SF1">
    <property type="entry name" value="ABC TRANSPORTER PERMEASE PROTEIN NOSY-RELATED"/>
    <property type="match status" value="1"/>
</dbReference>
<sequence length="276" mass="28543">MSTLACITAITRAESLILRRNRWLVMATLIMVAFALALTFAGSAPTGTLGVDMLTVSVTSMTTLAVYLIPLLALLMSFDAVVGEADRGSLGLLLSYPASRAEILAGKALAHLTALTIACVVGFGVAGVAAALAGGVSAESLMALIRLMATSVILGAVFIALGYLVSSLASSSAAAAGMAAALWLVFVVLYDLALLASVVIDGDGMFTRHIFPWVMTANPADAFRLWNIAGAEGVAMAAGMSGVADSLPKWAAPLSLILWPVMAFFAARFAFRRLEP</sequence>
<gene>
    <name evidence="2" type="ORF">RZ517_09325</name>
</gene>
<protein>
    <submittedName>
        <fullName evidence="2">ABC transporter permease subunit</fullName>
    </submittedName>
</protein>
<proteinExistence type="predicted"/>
<evidence type="ECO:0000256" key="1">
    <source>
        <dbReference type="SAM" id="Phobius"/>
    </source>
</evidence>
<dbReference type="Pfam" id="PF12679">
    <property type="entry name" value="ABC2_membrane_2"/>
    <property type="match status" value="1"/>
</dbReference>
<feature type="transmembrane region" description="Helical" evidence="1">
    <location>
        <begin position="64"/>
        <end position="82"/>
    </location>
</feature>
<feature type="transmembrane region" description="Helical" evidence="1">
    <location>
        <begin position="250"/>
        <end position="271"/>
    </location>
</feature>
<feature type="transmembrane region" description="Helical" evidence="1">
    <location>
        <begin position="144"/>
        <end position="165"/>
    </location>
</feature>
<feature type="transmembrane region" description="Helical" evidence="1">
    <location>
        <begin position="109"/>
        <end position="132"/>
    </location>
</feature>
<organism evidence="2 3">
    <name type="scientific">Roseovarius phycicola</name>
    <dbReference type="NCBI Taxonomy" id="3080976"/>
    <lineage>
        <taxon>Bacteria</taxon>
        <taxon>Pseudomonadati</taxon>
        <taxon>Pseudomonadota</taxon>
        <taxon>Alphaproteobacteria</taxon>
        <taxon>Rhodobacterales</taxon>
        <taxon>Roseobacteraceae</taxon>
        <taxon>Roseovarius</taxon>
    </lineage>
</organism>
<dbReference type="PANTHER" id="PTHR43471">
    <property type="entry name" value="ABC TRANSPORTER PERMEASE"/>
    <property type="match status" value="1"/>
</dbReference>
<keyword evidence="3" id="KW-1185">Reference proteome</keyword>
<keyword evidence="1" id="KW-0812">Transmembrane</keyword>
<name>A0ABZ2HD70_9RHOB</name>
<feature type="transmembrane region" description="Helical" evidence="1">
    <location>
        <begin position="23"/>
        <end position="44"/>
    </location>
</feature>
<dbReference type="Proteomes" id="UP001364156">
    <property type="component" value="Chromosome"/>
</dbReference>
<dbReference type="EMBL" id="CP146069">
    <property type="protein sequence ID" value="WWR45028.1"/>
    <property type="molecule type" value="Genomic_DNA"/>
</dbReference>
<feature type="transmembrane region" description="Helical" evidence="1">
    <location>
        <begin position="177"/>
        <end position="200"/>
    </location>
</feature>
<evidence type="ECO:0000313" key="2">
    <source>
        <dbReference type="EMBL" id="WWR45028.1"/>
    </source>
</evidence>
<keyword evidence="1" id="KW-0472">Membrane</keyword>
<evidence type="ECO:0000313" key="3">
    <source>
        <dbReference type="Proteomes" id="UP001364156"/>
    </source>
</evidence>
<reference evidence="2 3" key="1">
    <citation type="submission" date="2023-10" db="EMBL/GenBank/DDBJ databases">
        <title>Roseovarius strain S88 nov., isolated from a marine algae.</title>
        <authorList>
            <person name="Lee M.W."/>
            <person name="Lee J.K."/>
            <person name="Kim J.M."/>
            <person name="Choi D.G."/>
            <person name="Baek J.H."/>
            <person name="Bayburt H."/>
            <person name="Jung J.J."/>
            <person name="Han D.M."/>
            <person name="Jeon C.O."/>
        </authorList>
    </citation>
    <scope>NUCLEOTIDE SEQUENCE [LARGE SCALE GENOMIC DNA]</scope>
    <source>
        <strain evidence="2 3">S88</strain>
    </source>
</reference>
<keyword evidence="1" id="KW-1133">Transmembrane helix</keyword>